<dbReference type="CDD" id="cd17767">
    <property type="entry name" value="UP_EcUdp-like"/>
    <property type="match status" value="1"/>
</dbReference>
<comment type="caution">
    <text evidence="2">The sequence shown here is derived from an EMBL/GenBank/DDBJ whole genome shotgun (WGS) entry which is preliminary data.</text>
</comment>
<dbReference type="Pfam" id="PF01048">
    <property type="entry name" value="PNP_UDP_1"/>
    <property type="match status" value="1"/>
</dbReference>
<evidence type="ECO:0000313" key="2">
    <source>
        <dbReference type="EMBL" id="MDQ0471672.1"/>
    </source>
</evidence>
<reference evidence="2 3" key="1">
    <citation type="submission" date="2023-07" db="EMBL/GenBank/DDBJ databases">
        <title>Genomic Encyclopedia of Type Strains, Phase IV (KMG-IV): sequencing the most valuable type-strain genomes for metagenomic binning, comparative biology and taxonomic classification.</title>
        <authorList>
            <person name="Goeker M."/>
        </authorList>
    </citation>
    <scope>NUCLEOTIDE SEQUENCE [LARGE SCALE GENOMIC DNA]</scope>
    <source>
        <strain evidence="2 3">DSM 19619</strain>
    </source>
</reference>
<organism evidence="2 3">
    <name type="scientific">Labrys wisconsinensis</name>
    <dbReference type="NCBI Taxonomy" id="425677"/>
    <lineage>
        <taxon>Bacteria</taxon>
        <taxon>Pseudomonadati</taxon>
        <taxon>Pseudomonadota</taxon>
        <taxon>Alphaproteobacteria</taxon>
        <taxon>Hyphomicrobiales</taxon>
        <taxon>Xanthobacteraceae</taxon>
        <taxon>Labrys</taxon>
    </lineage>
</organism>
<gene>
    <name evidence="2" type="ORF">QO011_004697</name>
</gene>
<dbReference type="EC" id="2.4.2.3" evidence="2"/>
<keyword evidence="3" id="KW-1185">Reference proteome</keyword>
<evidence type="ECO:0000313" key="3">
    <source>
        <dbReference type="Proteomes" id="UP001242480"/>
    </source>
</evidence>
<dbReference type="Proteomes" id="UP001242480">
    <property type="component" value="Unassembled WGS sequence"/>
</dbReference>
<dbReference type="PANTHER" id="PTHR43691:SF13">
    <property type="entry name" value="URIDINE PHOSPHORYLASE"/>
    <property type="match status" value="1"/>
</dbReference>
<dbReference type="InterPro" id="IPR000845">
    <property type="entry name" value="Nucleoside_phosphorylase_d"/>
</dbReference>
<dbReference type="SUPFAM" id="SSF53167">
    <property type="entry name" value="Purine and uridine phosphorylases"/>
    <property type="match status" value="1"/>
</dbReference>
<protein>
    <submittedName>
        <fullName evidence="2">Uridine phosphorylase</fullName>
        <ecNumber evidence="2">2.4.2.3</ecNumber>
    </submittedName>
</protein>
<sequence length="259" mass="27082">MTTTAPNPTVGRRKRHVDIGDAALPRCVLVPGDPGRVPLIGTVWDSYEEISFAREFRLAKGTVHGADIAACSTGIGGPSTEIAVLELAEAGPDTFIRVGTCGALQEHIAPGSLVIQHGAVRLTGTVDAYVGREYPSIADLAVTNALVAACEELGLRYHVGLTASADSFYGGQGNPIPGGHVLTDAEGPADYLRSRRVATFEMEAATLFVLGSLFGLRTGSICAVGSNRVTRERMEVESAVVDACRVASLAAARLSHGKR</sequence>
<feature type="domain" description="Nucleoside phosphorylase" evidence="1">
    <location>
        <begin position="28"/>
        <end position="253"/>
    </location>
</feature>
<dbReference type="InterPro" id="IPR035994">
    <property type="entry name" value="Nucleoside_phosphorylase_sf"/>
</dbReference>
<accession>A0ABU0JBL2</accession>
<dbReference type="Gene3D" id="3.40.50.1580">
    <property type="entry name" value="Nucleoside phosphorylase domain"/>
    <property type="match status" value="1"/>
</dbReference>
<keyword evidence="2" id="KW-0808">Transferase</keyword>
<proteinExistence type="predicted"/>
<name>A0ABU0JBL2_9HYPH</name>
<keyword evidence="2" id="KW-0328">Glycosyltransferase</keyword>
<dbReference type="GO" id="GO:0004850">
    <property type="term" value="F:uridine phosphorylase activity"/>
    <property type="evidence" value="ECO:0007669"/>
    <property type="project" value="UniProtKB-EC"/>
</dbReference>
<dbReference type="EMBL" id="JAUSVX010000009">
    <property type="protein sequence ID" value="MDQ0471672.1"/>
    <property type="molecule type" value="Genomic_DNA"/>
</dbReference>
<evidence type="ECO:0000259" key="1">
    <source>
        <dbReference type="Pfam" id="PF01048"/>
    </source>
</evidence>
<dbReference type="RefSeq" id="WP_307277229.1">
    <property type="nucleotide sequence ID" value="NZ_JAUSVX010000009.1"/>
</dbReference>
<dbReference type="PANTHER" id="PTHR43691">
    <property type="entry name" value="URIDINE PHOSPHORYLASE"/>
    <property type="match status" value="1"/>
</dbReference>